<evidence type="ECO:0000256" key="4">
    <source>
        <dbReference type="ARBA" id="ARBA00012681"/>
    </source>
</evidence>
<reference evidence="13" key="1">
    <citation type="journal article" date="2019" name="Int. J. Syst. Evol. Microbiol.">
        <title>The Global Catalogue of Microorganisms (GCM) 10K type strain sequencing project: providing services to taxonomists for standard genome sequencing and annotation.</title>
        <authorList>
            <consortium name="The Broad Institute Genomics Platform"/>
            <consortium name="The Broad Institute Genome Sequencing Center for Infectious Disease"/>
            <person name="Wu L."/>
            <person name="Ma J."/>
        </authorList>
    </citation>
    <scope>NUCLEOTIDE SEQUENCE [LARGE SCALE GENOMIC DNA]</scope>
    <source>
        <strain evidence="13">S1</strain>
    </source>
</reference>
<evidence type="ECO:0000256" key="7">
    <source>
        <dbReference type="ARBA" id="ARBA00022898"/>
    </source>
</evidence>
<dbReference type="Pfam" id="PF00291">
    <property type="entry name" value="PALP"/>
    <property type="match status" value="1"/>
</dbReference>
<feature type="domain" description="Tryptophan synthase beta chain-like PALP" evidence="11">
    <location>
        <begin position="21"/>
        <end position="307"/>
    </location>
</feature>
<dbReference type="RefSeq" id="WP_380164091.1">
    <property type="nucleotide sequence ID" value="NZ_JBHTNU010000005.1"/>
</dbReference>
<protein>
    <recommendedName>
        <fullName evidence="4 10">Cysteine synthase</fullName>
        <ecNumber evidence="4 10">2.5.1.47</ecNumber>
    </recommendedName>
</protein>
<dbReference type="NCBIfam" id="TIGR01136">
    <property type="entry name" value="cysKM"/>
    <property type="match status" value="1"/>
</dbReference>
<comment type="caution">
    <text evidence="12">The sequence shown here is derived from an EMBL/GenBank/DDBJ whole genome shotgun (WGS) entry which is preliminary data.</text>
</comment>
<dbReference type="CDD" id="cd01561">
    <property type="entry name" value="CBS_like"/>
    <property type="match status" value="1"/>
</dbReference>
<dbReference type="Gene3D" id="3.40.50.1100">
    <property type="match status" value="2"/>
</dbReference>
<comment type="catalytic activity">
    <reaction evidence="9 10">
        <text>O-acetyl-L-serine + hydrogen sulfide = L-cysteine + acetate</text>
        <dbReference type="Rhea" id="RHEA:14829"/>
        <dbReference type="ChEBI" id="CHEBI:29919"/>
        <dbReference type="ChEBI" id="CHEBI:30089"/>
        <dbReference type="ChEBI" id="CHEBI:35235"/>
        <dbReference type="ChEBI" id="CHEBI:58340"/>
        <dbReference type="EC" id="2.5.1.47"/>
    </reaction>
</comment>
<proteinExistence type="inferred from homology"/>
<dbReference type="InterPro" id="IPR005859">
    <property type="entry name" value="CysK"/>
</dbReference>
<evidence type="ECO:0000313" key="12">
    <source>
        <dbReference type="EMBL" id="MFD1426734.1"/>
    </source>
</evidence>
<organism evidence="12 13">
    <name type="scientific">Kroppenstedtia sanguinis</name>
    <dbReference type="NCBI Taxonomy" id="1380684"/>
    <lineage>
        <taxon>Bacteria</taxon>
        <taxon>Bacillati</taxon>
        <taxon>Bacillota</taxon>
        <taxon>Bacilli</taxon>
        <taxon>Bacillales</taxon>
        <taxon>Thermoactinomycetaceae</taxon>
        <taxon>Kroppenstedtia</taxon>
    </lineage>
</organism>
<dbReference type="NCBIfam" id="TIGR01139">
    <property type="entry name" value="cysK"/>
    <property type="match status" value="1"/>
</dbReference>
<evidence type="ECO:0000256" key="6">
    <source>
        <dbReference type="ARBA" id="ARBA00022679"/>
    </source>
</evidence>
<dbReference type="InterPro" id="IPR001926">
    <property type="entry name" value="TrpB-like_PALP"/>
</dbReference>
<keyword evidence="7 10" id="KW-0663">Pyridoxal phosphate</keyword>
<evidence type="ECO:0000259" key="11">
    <source>
        <dbReference type="Pfam" id="PF00291"/>
    </source>
</evidence>
<evidence type="ECO:0000313" key="13">
    <source>
        <dbReference type="Proteomes" id="UP001597282"/>
    </source>
</evidence>
<name>A0ABW4C7N6_9BACL</name>
<comment type="pathway">
    <text evidence="2">Amino-acid biosynthesis; L-cysteine biosynthesis; L-cysteine from L-serine: step 2/2.</text>
</comment>
<evidence type="ECO:0000256" key="10">
    <source>
        <dbReference type="RuleBase" id="RU003985"/>
    </source>
</evidence>
<dbReference type="EC" id="2.5.1.47" evidence="4 10"/>
<evidence type="ECO:0000256" key="5">
    <source>
        <dbReference type="ARBA" id="ARBA00022605"/>
    </source>
</evidence>
<keyword evidence="8 10" id="KW-0198">Cysteine biosynthesis</keyword>
<comment type="cofactor">
    <cofactor evidence="1 10">
        <name>pyridoxal 5'-phosphate</name>
        <dbReference type="ChEBI" id="CHEBI:597326"/>
    </cofactor>
</comment>
<sequence>MDGTDGKVNSHGETLGTADRITDLIGGTPLVRLRRLIGPEDAQVWVKLEYFNPGGSVKDRTALRMICRAEEAGFLKPGATIIEPTSGNTGIGLALVGAVKGYRTILVMPDTMSGERIQILKAYGAEVVLTPGGERMPGAIRKAEALVKEIPNSFMPLQFENSANPEVHRMTTGLEIIEQTGGQLDAFVATAGTGGTITGTGEVLRKHDPGIHITVVEPEGSPVLAGGAPGPHQIPGTSPGFIPPILNQDVYDEILHVSDEDAAETTRRLARLEGILVGPSSGASVWAALQVARRLGQGKRVICMAPDTGERYLSTDLFSS</sequence>
<evidence type="ECO:0000256" key="9">
    <source>
        <dbReference type="ARBA" id="ARBA00047931"/>
    </source>
</evidence>
<comment type="similarity">
    <text evidence="3 10">Belongs to the cysteine synthase/cystathionine beta-synthase family.</text>
</comment>
<accession>A0ABW4C7N6</accession>
<evidence type="ECO:0000256" key="8">
    <source>
        <dbReference type="ARBA" id="ARBA00023192"/>
    </source>
</evidence>
<evidence type="ECO:0000256" key="1">
    <source>
        <dbReference type="ARBA" id="ARBA00001933"/>
    </source>
</evidence>
<dbReference type="EMBL" id="JBHTNU010000005">
    <property type="protein sequence ID" value="MFD1426734.1"/>
    <property type="molecule type" value="Genomic_DNA"/>
</dbReference>
<dbReference type="Proteomes" id="UP001597282">
    <property type="component" value="Unassembled WGS sequence"/>
</dbReference>
<dbReference type="InterPro" id="IPR050214">
    <property type="entry name" value="Cys_Synth/Cystath_Beta-Synth"/>
</dbReference>
<dbReference type="GO" id="GO:0004124">
    <property type="term" value="F:cysteine synthase activity"/>
    <property type="evidence" value="ECO:0007669"/>
    <property type="project" value="UniProtKB-EC"/>
</dbReference>
<keyword evidence="5 10" id="KW-0028">Amino-acid biosynthesis</keyword>
<dbReference type="PANTHER" id="PTHR10314">
    <property type="entry name" value="CYSTATHIONINE BETA-SYNTHASE"/>
    <property type="match status" value="1"/>
</dbReference>
<dbReference type="InterPro" id="IPR036052">
    <property type="entry name" value="TrpB-like_PALP_sf"/>
</dbReference>
<evidence type="ECO:0000256" key="3">
    <source>
        <dbReference type="ARBA" id="ARBA00007103"/>
    </source>
</evidence>
<evidence type="ECO:0000256" key="2">
    <source>
        <dbReference type="ARBA" id="ARBA00004962"/>
    </source>
</evidence>
<keyword evidence="13" id="KW-1185">Reference proteome</keyword>
<keyword evidence="6 10" id="KW-0808">Transferase</keyword>
<dbReference type="InterPro" id="IPR005856">
    <property type="entry name" value="Cys_synth"/>
</dbReference>
<dbReference type="PROSITE" id="PS00901">
    <property type="entry name" value="CYS_SYNTHASE"/>
    <property type="match status" value="1"/>
</dbReference>
<gene>
    <name evidence="12" type="primary">cysK</name>
    <name evidence="12" type="ORF">ACFQ4Y_07235</name>
</gene>
<dbReference type="InterPro" id="IPR001216">
    <property type="entry name" value="P-phosphate_BS"/>
</dbReference>
<dbReference type="SUPFAM" id="SSF53686">
    <property type="entry name" value="Tryptophan synthase beta subunit-like PLP-dependent enzymes"/>
    <property type="match status" value="1"/>
</dbReference>